<evidence type="ECO:0000256" key="4">
    <source>
        <dbReference type="ARBA" id="ARBA00022989"/>
    </source>
</evidence>
<feature type="transmembrane region" description="Helical" evidence="6">
    <location>
        <begin position="59"/>
        <end position="78"/>
    </location>
</feature>
<evidence type="ECO:0000256" key="2">
    <source>
        <dbReference type="ARBA" id="ARBA00022475"/>
    </source>
</evidence>
<dbReference type="Proteomes" id="UP000032352">
    <property type="component" value="Chromosome"/>
</dbReference>
<evidence type="ECO:0000256" key="5">
    <source>
        <dbReference type="ARBA" id="ARBA00023136"/>
    </source>
</evidence>
<dbReference type="GO" id="GO:0005886">
    <property type="term" value="C:plasma membrane"/>
    <property type="evidence" value="ECO:0007669"/>
    <property type="project" value="UniProtKB-SubCell"/>
</dbReference>
<feature type="transmembrane region" description="Helical" evidence="6">
    <location>
        <begin position="201"/>
        <end position="219"/>
    </location>
</feature>
<dbReference type="InterPro" id="IPR050833">
    <property type="entry name" value="Poly_Biosynth_Transport"/>
</dbReference>
<protein>
    <submittedName>
        <fullName evidence="7">Flippase</fullName>
    </submittedName>
</protein>
<evidence type="ECO:0000313" key="7">
    <source>
        <dbReference type="EMBL" id="WDE03940.1"/>
    </source>
</evidence>
<evidence type="ECO:0000256" key="6">
    <source>
        <dbReference type="SAM" id="Phobius"/>
    </source>
</evidence>
<keyword evidence="8" id="KW-1185">Reference proteome</keyword>
<feature type="transmembrane region" description="Helical" evidence="6">
    <location>
        <begin position="417"/>
        <end position="436"/>
    </location>
</feature>
<sequence>MNLINKIRLLPSQLWKSPDNKEILSASVIIFIFKVLAAVAGFLVSVVITRSLGTTAAGYYFFMLAALALLGSISRLGLDQAIVRFMAVANAGEERDRVNLIFTWACRWVLCASLLMSGLLYVSCKLFYAQIFDDDGYLMPLLIACLVLPLSNLFTVIQQSFQGMKRIFTFAFLNGVERPLNLAGLLFVIFALGQIELKQALMTYLAVSLFAVLLGCFFWQKHQRKGDRCKIRIPATDTKVKLWRSSMSLWGVACLSIVMGQGAQLFTGFFSTPEQVTYFAVANRIASLVAFVLLAVNGILSPKFAELKAGEQDSRLQNVYRSSTGIMLLLTTPFMVFVFIFAKEILCLFGAELQPAVKVLRLLIAAQFVKVAVGSVGQLLVMSGFERSQRKNLTVAVAILVSTSVFLIPPLGAFGAAIAVFFAMTFNNVLGLWQVYKKLNIRLF</sequence>
<dbReference type="AlphaFoldDB" id="A0AAE9YZP0"/>
<feature type="transmembrane region" description="Helical" evidence="6">
    <location>
        <begin position="362"/>
        <end position="381"/>
    </location>
</feature>
<reference evidence="7 8" key="1">
    <citation type="journal article" date="2015" name="Genome Announc.">
        <title>Draft Genome Sequences of Marine Isolates of Thalassomonas viridans and Thalassomonas actiniarum.</title>
        <authorList>
            <person name="Olonade I."/>
            <person name="van Zyl L.J."/>
            <person name="Trindade M."/>
        </authorList>
    </citation>
    <scope>NUCLEOTIDE SEQUENCE [LARGE SCALE GENOMIC DNA]</scope>
    <source>
        <strain evidence="7 8">XOM25</strain>
    </source>
</reference>
<dbReference type="PANTHER" id="PTHR30250:SF11">
    <property type="entry name" value="O-ANTIGEN TRANSPORTER-RELATED"/>
    <property type="match status" value="1"/>
</dbReference>
<feature type="transmembrane region" description="Helical" evidence="6">
    <location>
        <begin position="276"/>
        <end position="300"/>
    </location>
</feature>
<feature type="transmembrane region" description="Helical" evidence="6">
    <location>
        <begin position="393"/>
        <end position="411"/>
    </location>
</feature>
<dbReference type="EMBL" id="CP059733">
    <property type="protein sequence ID" value="WDE03940.1"/>
    <property type="molecule type" value="Genomic_DNA"/>
</dbReference>
<evidence type="ECO:0000313" key="8">
    <source>
        <dbReference type="Proteomes" id="UP000032352"/>
    </source>
</evidence>
<name>A0AAE9YZP0_9GAMM</name>
<keyword evidence="3 6" id="KW-0812">Transmembrane</keyword>
<keyword evidence="5 6" id="KW-0472">Membrane</keyword>
<keyword evidence="2" id="KW-1003">Cell membrane</keyword>
<proteinExistence type="predicted"/>
<dbReference type="KEGG" id="tvd:SG34_021595"/>
<feature type="transmembrane region" description="Helical" evidence="6">
    <location>
        <begin position="249"/>
        <end position="270"/>
    </location>
</feature>
<keyword evidence="4 6" id="KW-1133">Transmembrane helix</keyword>
<evidence type="ECO:0000256" key="3">
    <source>
        <dbReference type="ARBA" id="ARBA00022692"/>
    </source>
</evidence>
<feature type="transmembrane region" description="Helical" evidence="6">
    <location>
        <begin position="98"/>
        <end position="122"/>
    </location>
</feature>
<evidence type="ECO:0000256" key="1">
    <source>
        <dbReference type="ARBA" id="ARBA00004651"/>
    </source>
</evidence>
<dbReference type="PANTHER" id="PTHR30250">
    <property type="entry name" value="PST FAMILY PREDICTED COLANIC ACID TRANSPORTER"/>
    <property type="match status" value="1"/>
</dbReference>
<gene>
    <name evidence="7" type="ORF">SG34_021595</name>
</gene>
<dbReference type="Pfam" id="PF01943">
    <property type="entry name" value="Polysacc_synt"/>
    <property type="match status" value="1"/>
</dbReference>
<dbReference type="CDD" id="cd13128">
    <property type="entry name" value="MATE_Wzx_like"/>
    <property type="match status" value="1"/>
</dbReference>
<feature type="transmembrane region" description="Helical" evidence="6">
    <location>
        <begin position="137"/>
        <end position="157"/>
    </location>
</feature>
<reference evidence="7 8" key="2">
    <citation type="journal article" date="2022" name="Mar. Drugs">
        <title>Bioassay-Guided Fractionation Leads to the Detection of Cholic Acid Generated by the Rare Thalassomonas sp.</title>
        <authorList>
            <person name="Pheiffer F."/>
            <person name="Schneider Y.K."/>
            <person name="Hansen E.H."/>
            <person name="Andersen J.H."/>
            <person name="Isaksson J."/>
            <person name="Busche T."/>
            <person name="R C."/>
            <person name="Kalinowski J."/>
            <person name="Zyl L.V."/>
            <person name="Trindade M."/>
        </authorList>
    </citation>
    <scope>NUCLEOTIDE SEQUENCE [LARGE SCALE GENOMIC DNA]</scope>
    <source>
        <strain evidence="7 8">XOM25</strain>
    </source>
</reference>
<feature type="transmembrane region" description="Helical" evidence="6">
    <location>
        <begin position="178"/>
        <end position="195"/>
    </location>
</feature>
<comment type="subcellular location">
    <subcellularLocation>
        <location evidence="1">Cell membrane</location>
        <topology evidence="1">Multi-pass membrane protein</topology>
    </subcellularLocation>
</comment>
<dbReference type="RefSeq" id="WP_044836574.1">
    <property type="nucleotide sequence ID" value="NZ_CP059733.1"/>
</dbReference>
<dbReference type="InterPro" id="IPR002797">
    <property type="entry name" value="Polysacc_synth"/>
</dbReference>
<accession>A0AAE9YZP0</accession>
<organism evidence="7 8">
    <name type="scientific">Thalassomonas viridans</name>
    <dbReference type="NCBI Taxonomy" id="137584"/>
    <lineage>
        <taxon>Bacteria</taxon>
        <taxon>Pseudomonadati</taxon>
        <taxon>Pseudomonadota</taxon>
        <taxon>Gammaproteobacteria</taxon>
        <taxon>Alteromonadales</taxon>
        <taxon>Colwelliaceae</taxon>
        <taxon>Thalassomonas</taxon>
    </lineage>
</organism>
<feature type="transmembrane region" description="Helical" evidence="6">
    <location>
        <begin position="23"/>
        <end position="47"/>
    </location>
</feature>
<feature type="transmembrane region" description="Helical" evidence="6">
    <location>
        <begin position="320"/>
        <end position="342"/>
    </location>
</feature>